<sequence>MIEVSGPDGPMMVFRPWTALEAKKSMAHLPDVNEGGDKLSTELTRFCEELSPTMAELRRLLLSKLGLSNWYKISSRMPTDDHRRRCSDWNDDHNHEYRRAVETVARVIKETFPTRVDILRISRCQQEKDETADDYYCSLHEVFNKFSGLIEPADRGQEPGTWESHLRNAFLDGLKPEIAEKRRLATVLIHARHADGLLREKREKKQAKVDRDLQLSLSKIAMGAARYEPQREKRERRKKEW</sequence>
<keyword evidence="2" id="KW-1185">Reference proteome</keyword>
<gene>
    <name evidence="1" type="ORF">H4Q32_030062</name>
</gene>
<protein>
    <submittedName>
        <fullName evidence="1">Aspartyl/glutamyl-tRNA(Asn/Gln) amidotransferase subunit C</fullName>
    </submittedName>
</protein>
<dbReference type="EMBL" id="JACTAM010000009">
    <property type="protein sequence ID" value="KAI2661041.1"/>
    <property type="molecule type" value="Genomic_DNA"/>
</dbReference>
<evidence type="ECO:0000313" key="1">
    <source>
        <dbReference type="EMBL" id="KAI2661041.1"/>
    </source>
</evidence>
<dbReference type="Proteomes" id="UP000830375">
    <property type="component" value="Unassembled WGS sequence"/>
</dbReference>
<accession>A0ABQ8MDT3</accession>
<name>A0ABQ8MDT3_LABRO</name>
<evidence type="ECO:0000313" key="2">
    <source>
        <dbReference type="Proteomes" id="UP000830375"/>
    </source>
</evidence>
<comment type="caution">
    <text evidence="1">The sequence shown here is derived from an EMBL/GenBank/DDBJ whole genome shotgun (WGS) entry which is preliminary data.</text>
</comment>
<organism evidence="1 2">
    <name type="scientific">Labeo rohita</name>
    <name type="common">Indian major carp</name>
    <name type="synonym">Cyprinus rohita</name>
    <dbReference type="NCBI Taxonomy" id="84645"/>
    <lineage>
        <taxon>Eukaryota</taxon>
        <taxon>Metazoa</taxon>
        <taxon>Chordata</taxon>
        <taxon>Craniata</taxon>
        <taxon>Vertebrata</taxon>
        <taxon>Euteleostomi</taxon>
        <taxon>Actinopterygii</taxon>
        <taxon>Neopterygii</taxon>
        <taxon>Teleostei</taxon>
        <taxon>Ostariophysi</taxon>
        <taxon>Cypriniformes</taxon>
        <taxon>Cyprinidae</taxon>
        <taxon>Labeoninae</taxon>
        <taxon>Labeonini</taxon>
        <taxon>Labeo</taxon>
    </lineage>
</organism>
<reference evidence="1 2" key="1">
    <citation type="submission" date="2022-01" db="EMBL/GenBank/DDBJ databases">
        <title>A high-quality chromosome-level genome assembly of rohu carp, Labeo rohita.</title>
        <authorList>
            <person name="Arick M.A. II"/>
            <person name="Hsu C.-Y."/>
            <person name="Magbanua Z."/>
            <person name="Pechanova O."/>
            <person name="Grover C."/>
            <person name="Miller E."/>
            <person name="Thrash A."/>
            <person name="Ezzel L."/>
            <person name="Alam S."/>
            <person name="Benzie J."/>
            <person name="Hamilton M."/>
            <person name="Karsi A."/>
            <person name="Lawrence M.L."/>
            <person name="Peterson D.G."/>
        </authorList>
    </citation>
    <scope>NUCLEOTIDE SEQUENCE [LARGE SCALE GENOMIC DNA]</scope>
    <source>
        <strain evidence="2">BAU-BD-2019</strain>
        <tissue evidence="1">Blood</tissue>
    </source>
</reference>
<proteinExistence type="predicted"/>